<comment type="caution">
    <text evidence="2">The sequence shown here is derived from an EMBL/GenBank/DDBJ whole genome shotgun (WGS) entry which is preliminary data.</text>
</comment>
<dbReference type="AlphaFoldDB" id="A0A7J0FQX7"/>
<reference evidence="2 3" key="1">
    <citation type="submission" date="2019-07" db="EMBL/GenBank/DDBJ databases">
        <title>De Novo Assembly of kiwifruit Actinidia rufa.</title>
        <authorList>
            <person name="Sugita-Konishi S."/>
            <person name="Sato K."/>
            <person name="Mori E."/>
            <person name="Abe Y."/>
            <person name="Kisaki G."/>
            <person name="Hamano K."/>
            <person name="Suezawa K."/>
            <person name="Otani M."/>
            <person name="Fukuda T."/>
            <person name="Manabe T."/>
            <person name="Gomi K."/>
            <person name="Tabuchi M."/>
            <person name="Akimitsu K."/>
            <person name="Kataoka I."/>
        </authorList>
    </citation>
    <scope>NUCLEOTIDE SEQUENCE [LARGE SCALE GENOMIC DNA]</scope>
    <source>
        <strain evidence="3">cv. Fuchu</strain>
    </source>
</reference>
<feature type="compositionally biased region" description="Basic and acidic residues" evidence="1">
    <location>
        <begin position="56"/>
        <end position="65"/>
    </location>
</feature>
<feature type="compositionally biased region" description="Basic and acidic residues" evidence="1">
    <location>
        <begin position="34"/>
        <end position="47"/>
    </location>
</feature>
<proteinExistence type="predicted"/>
<feature type="region of interest" description="Disordered" evidence="1">
    <location>
        <begin position="183"/>
        <end position="239"/>
    </location>
</feature>
<protein>
    <submittedName>
        <fullName evidence="2">Uncharacterized protein</fullName>
    </submittedName>
</protein>
<sequence length="303" mass="33285">MSSRSEVGDLENLEESLPSWISEHLGEGSSYMTDEVHKLPSSPREDPLEGSPARDGSPDHMKDPSTDANSTLEKEADSRWLYFKARLGKNLLKGSPSNVKGWKKRFFFASGDEWEFFLSMVREGVPRVPRSWGTPGKRCNRMPTLTDTEIKMSENVFKKVGPRGYFDVPTVLSSRTFHRFFTPDRDEMSSSGGDNDTSGGGAVAVSGDEAKKAKFSRPTSRENIRQVAPREGSSKKPGEVLGAGASVMASASVAEKILTWAILPADMERVDQLSLDQVITKLLHVLGHHAFSSSVLTSIFLSS</sequence>
<organism evidence="2 3">
    <name type="scientific">Actinidia rufa</name>
    <dbReference type="NCBI Taxonomy" id="165716"/>
    <lineage>
        <taxon>Eukaryota</taxon>
        <taxon>Viridiplantae</taxon>
        <taxon>Streptophyta</taxon>
        <taxon>Embryophyta</taxon>
        <taxon>Tracheophyta</taxon>
        <taxon>Spermatophyta</taxon>
        <taxon>Magnoliopsida</taxon>
        <taxon>eudicotyledons</taxon>
        <taxon>Gunneridae</taxon>
        <taxon>Pentapetalae</taxon>
        <taxon>asterids</taxon>
        <taxon>Ericales</taxon>
        <taxon>Actinidiaceae</taxon>
        <taxon>Actinidia</taxon>
    </lineage>
</organism>
<feature type="region of interest" description="Disordered" evidence="1">
    <location>
        <begin position="31"/>
        <end position="73"/>
    </location>
</feature>
<dbReference type="Proteomes" id="UP000585474">
    <property type="component" value="Unassembled WGS sequence"/>
</dbReference>
<keyword evidence="3" id="KW-1185">Reference proteome</keyword>
<name>A0A7J0FQX7_9ERIC</name>
<evidence type="ECO:0000256" key="1">
    <source>
        <dbReference type="SAM" id="MobiDB-lite"/>
    </source>
</evidence>
<evidence type="ECO:0000313" key="2">
    <source>
        <dbReference type="EMBL" id="GFZ01115.1"/>
    </source>
</evidence>
<dbReference type="EMBL" id="BJWL01000014">
    <property type="protein sequence ID" value="GFZ01115.1"/>
    <property type="molecule type" value="Genomic_DNA"/>
</dbReference>
<evidence type="ECO:0000313" key="3">
    <source>
        <dbReference type="Proteomes" id="UP000585474"/>
    </source>
</evidence>
<accession>A0A7J0FQX7</accession>
<gene>
    <name evidence="2" type="ORF">Acr_14g0007500</name>
</gene>